<protein>
    <submittedName>
        <fullName evidence="6">9-cis epoxycarotenoid dioxygenase</fullName>
    </submittedName>
</protein>
<dbReference type="Proteomes" id="UP001140206">
    <property type="component" value="Chromosome 3"/>
</dbReference>
<dbReference type="InterPro" id="IPR004294">
    <property type="entry name" value="Carotenoid_Oase"/>
</dbReference>
<feature type="binding site" evidence="5">
    <location>
        <position position="571"/>
    </location>
    <ligand>
        <name>Fe cation</name>
        <dbReference type="ChEBI" id="CHEBI:24875"/>
        <note>catalytic</note>
    </ligand>
</feature>
<evidence type="ECO:0000256" key="1">
    <source>
        <dbReference type="ARBA" id="ARBA00006787"/>
    </source>
</evidence>
<accession>A0AAV8EQ17</accession>
<keyword evidence="3 6" id="KW-0223">Dioxygenase</keyword>
<dbReference type="Pfam" id="PF03055">
    <property type="entry name" value="RPE65"/>
    <property type="match status" value="1"/>
</dbReference>
<sequence length="587" mass="64945">MEVSMAHYRFIHPSSKNLRTKRSHFHPPFRVGKTSPLLSPPSLPLLSALRSKPFDRSTTAKVAAPDITLPIAFCNALEHIINASIDPAMLHPFVDPCHYLANNFMPVDELPPTRCHIIRGSIPHCLVGGAYIRNGPNPQYLPDRPHHLFEGDGMLHSLLLSADGDPMLCSRYVKTYKYCLERNAGAPVMPNFFSGSRGFAGLARRSVTILRILTGQINPTQGFGLANTSLAFFGGCLYALGESDLPYAMQVDPSTGEIYTVGRCDFKGRLVRAMTAHPKKDPVTEELFAFSYGPIPPFLTYFRFDSSGNKSGDVPIFSVMKPSFMHDFAITENYALFNDTQVVMNPIEILLGNGPPFGYDASKVPRIGVLPRYAVNESEIRWFEIPGFNVFHSINAWEEEGANGEKYLVLVAPIMLSVEHSLEQVEHLHSCVQMVRINLDTGVVSRKPLSVGNLDLGVIHPSYMGRKNRYAYLAIGNPWPKVSGVAKLDFSLTGKGDCVIATREFDPGCFGGEPFFVPNDGSEKEDDGYLLSFVHNEQTGESRFVVMDACSPKLDIVAEVLLPSRVPYGIHGLFLSKAELLSQQYLL</sequence>
<feature type="binding site" evidence="5">
    <location>
        <position position="277"/>
    </location>
    <ligand>
        <name>Fe cation</name>
        <dbReference type="ChEBI" id="CHEBI:24875"/>
        <note>catalytic</note>
    </ligand>
</feature>
<proteinExistence type="inferred from homology"/>
<dbReference type="GO" id="GO:0009570">
    <property type="term" value="C:chloroplast stroma"/>
    <property type="evidence" value="ECO:0007669"/>
    <property type="project" value="TreeGrafter"/>
</dbReference>
<evidence type="ECO:0000313" key="6">
    <source>
        <dbReference type="EMBL" id="KAJ4782305.1"/>
    </source>
</evidence>
<dbReference type="GO" id="GO:0010436">
    <property type="term" value="F:carotenoid dioxygenase activity"/>
    <property type="evidence" value="ECO:0007669"/>
    <property type="project" value="TreeGrafter"/>
</dbReference>
<dbReference type="EMBL" id="JAMFTS010000002">
    <property type="protein sequence ID" value="KAJ4789228.1"/>
    <property type="molecule type" value="Genomic_DNA"/>
</dbReference>
<evidence type="ECO:0000256" key="3">
    <source>
        <dbReference type="ARBA" id="ARBA00022964"/>
    </source>
</evidence>
<feature type="binding site" evidence="5">
    <location>
        <position position="392"/>
    </location>
    <ligand>
        <name>Fe cation</name>
        <dbReference type="ChEBI" id="CHEBI:24875"/>
        <note>catalytic</note>
    </ligand>
</feature>
<dbReference type="GO" id="GO:0046872">
    <property type="term" value="F:metal ion binding"/>
    <property type="evidence" value="ECO:0007669"/>
    <property type="project" value="UniProtKB-KW"/>
</dbReference>
<dbReference type="PANTHER" id="PTHR10543">
    <property type="entry name" value="BETA-CAROTENE DIOXYGENASE"/>
    <property type="match status" value="1"/>
</dbReference>
<evidence type="ECO:0000256" key="4">
    <source>
        <dbReference type="ARBA" id="ARBA00023004"/>
    </source>
</evidence>
<dbReference type="Proteomes" id="UP001140206">
    <property type="component" value="Chromosome 2"/>
</dbReference>
<comment type="caution">
    <text evidence="6">The sequence shown here is derived from an EMBL/GenBank/DDBJ whole genome shotgun (WGS) entry which is preliminary data.</text>
</comment>
<reference evidence="6" key="1">
    <citation type="submission" date="2022-08" db="EMBL/GenBank/DDBJ databases">
        <authorList>
            <person name="Marques A."/>
        </authorList>
    </citation>
    <scope>NUCLEOTIDE SEQUENCE</scope>
    <source>
        <strain evidence="6">RhyPub2mFocal</strain>
        <tissue evidence="6">Leaves</tissue>
    </source>
</reference>
<name>A0AAV8EQ17_9POAL</name>
<organism evidence="6 8">
    <name type="scientific">Rhynchospora pubera</name>
    <dbReference type="NCBI Taxonomy" id="906938"/>
    <lineage>
        <taxon>Eukaryota</taxon>
        <taxon>Viridiplantae</taxon>
        <taxon>Streptophyta</taxon>
        <taxon>Embryophyta</taxon>
        <taxon>Tracheophyta</taxon>
        <taxon>Spermatophyta</taxon>
        <taxon>Magnoliopsida</taxon>
        <taxon>Liliopsida</taxon>
        <taxon>Poales</taxon>
        <taxon>Cyperaceae</taxon>
        <taxon>Cyperoideae</taxon>
        <taxon>Rhynchosporeae</taxon>
        <taxon>Rhynchospora</taxon>
    </lineage>
</organism>
<keyword evidence="3 6" id="KW-0560">Oxidoreductase</keyword>
<dbReference type="AlphaFoldDB" id="A0AAV8EQ17"/>
<evidence type="ECO:0000256" key="2">
    <source>
        <dbReference type="ARBA" id="ARBA00022723"/>
    </source>
</evidence>
<comment type="similarity">
    <text evidence="1">Belongs to the carotenoid oxygenase family.</text>
</comment>
<keyword evidence="8" id="KW-1185">Reference proteome</keyword>
<keyword evidence="4 5" id="KW-0408">Iron</keyword>
<dbReference type="PANTHER" id="PTHR10543:SF46">
    <property type="entry name" value="CAROTENOID CLEAVAGE DIOXYGENASE 4, CHLOROPLASTIC-RELATED"/>
    <property type="match status" value="1"/>
</dbReference>
<evidence type="ECO:0000313" key="7">
    <source>
        <dbReference type="EMBL" id="KAJ4789228.1"/>
    </source>
</evidence>
<evidence type="ECO:0000256" key="5">
    <source>
        <dbReference type="PIRSR" id="PIRSR604294-1"/>
    </source>
</evidence>
<feature type="binding site" evidence="5">
    <location>
        <position position="326"/>
    </location>
    <ligand>
        <name>Fe cation</name>
        <dbReference type="ChEBI" id="CHEBI:24875"/>
        <note>catalytic</note>
    </ligand>
</feature>
<gene>
    <name evidence="7" type="ORF">LUZ62_040474</name>
    <name evidence="6" type="ORF">LUZ62_066562</name>
</gene>
<evidence type="ECO:0000313" key="8">
    <source>
        <dbReference type="Proteomes" id="UP001140206"/>
    </source>
</evidence>
<comment type="cofactor">
    <cofactor evidence="5">
        <name>Fe(2+)</name>
        <dbReference type="ChEBI" id="CHEBI:29033"/>
    </cofactor>
    <text evidence="5">Binds 1 Fe(2+) ion per subunit.</text>
</comment>
<dbReference type="EMBL" id="JAMFTS010000003">
    <property type="protein sequence ID" value="KAJ4782305.1"/>
    <property type="molecule type" value="Genomic_DNA"/>
</dbReference>
<keyword evidence="2 5" id="KW-0479">Metal-binding</keyword>
<dbReference type="GO" id="GO:0016121">
    <property type="term" value="P:carotene catabolic process"/>
    <property type="evidence" value="ECO:0007669"/>
    <property type="project" value="TreeGrafter"/>
</dbReference>